<dbReference type="AlphaFoldDB" id="Q69UY4"/>
<dbReference type="Proteomes" id="UP000000763">
    <property type="component" value="Chromosome 6"/>
</dbReference>
<evidence type="ECO:0000313" key="2">
    <source>
        <dbReference type="EMBL" id="BAD33067.1"/>
    </source>
</evidence>
<evidence type="ECO:0000256" key="1">
    <source>
        <dbReference type="SAM" id="MobiDB-lite"/>
    </source>
</evidence>
<evidence type="ECO:0000313" key="3">
    <source>
        <dbReference type="Proteomes" id="UP000000763"/>
    </source>
</evidence>
<gene>
    <name evidence="2" type="primary">OJ1230_H04.10</name>
</gene>
<proteinExistence type="predicted"/>
<protein>
    <submittedName>
        <fullName evidence="2">Uncharacterized protein</fullName>
    </submittedName>
</protein>
<reference evidence="3" key="2">
    <citation type="journal article" date="2008" name="Nucleic Acids Res.">
        <title>The rice annotation project database (RAP-DB): 2008 update.</title>
        <authorList>
            <consortium name="The rice annotation project (RAP)"/>
        </authorList>
    </citation>
    <scope>GENOME REANNOTATION</scope>
    <source>
        <strain evidence="3">cv. Nipponbare</strain>
    </source>
</reference>
<feature type="region of interest" description="Disordered" evidence="1">
    <location>
        <begin position="132"/>
        <end position="156"/>
    </location>
</feature>
<dbReference type="EMBL" id="AP004325">
    <property type="protein sequence ID" value="BAD33067.1"/>
    <property type="molecule type" value="Genomic_DNA"/>
</dbReference>
<sequence length="156" mass="16725">MAWDLHDGEVARRKLGEEQQKPPAHPSLLLCDICDDLGLVVGSSERMNQREEERGIGGGDRLRTVVGWHAVVDGATTAFVWGVLDGRGTVEPGHEGAAQVLASGGRHVTMRCDGKDRDGSLCRSAHVVAEIAEEEPPPPLELHRPPLLSSSRAGRG</sequence>
<accession>Q69UY4</accession>
<organism evidence="2 3">
    <name type="scientific">Oryza sativa subsp. japonica</name>
    <name type="common">Rice</name>
    <dbReference type="NCBI Taxonomy" id="39947"/>
    <lineage>
        <taxon>Eukaryota</taxon>
        <taxon>Viridiplantae</taxon>
        <taxon>Streptophyta</taxon>
        <taxon>Embryophyta</taxon>
        <taxon>Tracheophyta</taxon>
        <taxon>Spermatophyta</taxon>
        <taxon>Magnoliopsida</taxon>
        <taxon>Liliopsida</taxon>
        <taxon>Poales</taxon>
        <taxon>Poaceae</taxon>
        <taxon>BOP clade</taxon>
        <taxon>Oryzoideae</taxon>
        <taxon>Oryzeae</taxon>
        <taxon>Oryzinae</taxon>
        <taxon>Oryza</taxon>
        <taxon>Oryza sativa</taxon>
    </lineage>
</organism>
<reference evidence="3" key="1">
    <citation type="journal article" date="2005" name="Nature">
        <title>The map-based sequence of the rice genome.</title>
        <authorList>
            <consortium name="International rice genome sequencing project (IRGSP)"/>
            <person name="Matsumoto T."/>
            <person name="Wu J."/>
            <person name="Kanamori H."/>
            <person name="Katayose Y."/>
            <person name="Fujisawa M."/>
            <person name="Namiki N."/>
            <person name="Mizuno H."/>
            <person name="Yamamoto K."/>
            <person name="Antonio B.A."/>
            <person name="Baba T."/>
            <person name="Sakata K."/>
            <person name="Nagamura Y."/>
            <person name="Aoki H."/>
            <person name="Arikawa K."/>
            <person name="Arita K."/>
            <person name="Bito T."/>
            <person name="Chiden Y."/>
            <person name="Fujitsuka N."/>
            <person name="Fukunaka R."/>
            <person name="Hamada M."/>
            <person name="Harada C."/>
            <person name="Hayashi A."/>
            <person name="Hijishita S."/>
            <person name="Honda M."/>
            <person name="Hosokawa S."/>
            <person name="Ichikawa Y."/>
            <person name="Idonuma A."/>
            <person name="Iijima M."/>
            <person name="Ikeda M."/>
            <person name="Ikeno M."/>
            <person name="Ito K."/>
            <person name="Ito S."/>
            <person name="Ito T."/>
            <person name="Ito Y."/>
            <person name="Ito Y."/>
            <person name="Iwabuchi A."/>
            <person name="Kamiya K."/>
            <person name="Karasawa W."/>
            <person name="Kurita K."/>
            <person name="Katagiri S."/>
            <person name="Kikuta A."/>
            <person name="Kobayashi H."/>
            <person name="Kobayashi N."/>
            <person name="Machita K."/>
            <person name="Maehara T."/>
            <person name="Masukawa M."/>
            <person name="Mizubayashi T."/>
            <person name="Mukai Y."/>
            <person name="Nagasaki H."/>
            <person name="Nagata Y."/>
            <person name="Naito S."/>
            <person name="Nakashima M."/>
            <person name="Nakama Y."/>
            <person name="Nakamichi Y."/>
            <person name="Nakamura M."/>
            <person name="Meguro A."/>
            <person name="Negishi M."/>
            <person name="Ohta I."/>
            <person name="Ohta T."/>
            <person name="Okamoto M."/>
            <person name="Ono N."/>
            <person name="Saji S."/>
            <person name="Sakaguchi M."/>
            <person name="Sakai K."/>
            <person name="Shibata M."/>
            <person name="Shimokawa T."/>
            <person name="Song J."/>
            <person name="Takazaki Y."/>
            <person name="Terasawa K."/>
            <person name="Tsugane M."/>
            <person name="Tsuji K."/>
            <person name="Ueda S."/>
            <person name="Waki K."/>
            <person name="Yamagata H."/>
            <person name="Yamamoto M."/>
            <person name="Yamamoto S."/>
            <person name="Yamane H."/>
            <person name="Yoshiki S."/>
            <person name="Yoshihara R."/>
            <person name="Yukawa K."/>
            <person name="Zhong H."/>
            <person name="Yano M."/>
            <person name="Yuan Q."/>
            <person name="Ouyang S."/>
            <person name="Liu J."/>
            <person name="Jones K.M."/>
            <person name="Gansberger K."/>
            <person name="Moffat K."/>
            <person name="Hill J."/>
            <person name="Bera J."/>
            <person name="Fadrosh D."/>
            <person name="Jin S."/>
            <person name="Johri S."/>
            <person name="Kim M."/>
            <person name="Overton L."/>
            <person name="Reardon M."/>
            <person name="Tsitrin T."/>
            <person name="Vuong H."/>
            <person name="Weaver B."/>
            <person name="Ciecko A."/>
            <person name="Tallon L."/>
            <person name="Jackson J."/>
            <person name="Pai G."/>
            <person name="Aken S.V."/>
            <person name="Utterback T."/>
            <person name="Reidmuller S."/>
            <person name="Feldblyum T."/>
            <person name="Hsiao J."/>
            <person name="Zismann V."/>
            <person name="Iobst S."/>
            <person name="de Vazeille A.R."/>
            <person name="Buell C.R."/>
            <person name="Ying K."/>
            <person name="Li Y."/>
            <person name="Lu T."/>
            <person name="Huang Y."/>
            <person name="Zhao Q."/>
            <person name="Feng Q."/>
            <person name="Zhang L."/>
            <person name="Zhu J."/>
            <person name="Weng Q."/>
            <person name="Mu J."/>
            <person name="Lu Y."/>
            <person name="Fan D."/>
            <person name="Liu Y."/>
            <person name="Guan J."/>
            <person name="Zhang Y."/>
            <person name="Yu S."/>
            <person name="Liu X."/>
            <person name="Zhang Y."/>
            <person name="Hong G."/>
            <person name="Han B."/>
            <person name="Choisne N."/>
            <person name="Demange N."/>
            <person name="Orjeda G."/>
            <person name="Samain S."/>
            <person name="Cattolico L."/>
            <person name="Pelletier E."/>
            <person name="Couloux A."/>
            <person name="Segurens B."/>
            <person name="Wincker P."/>
            <person name="D'Hont A."/>
            <person name="Scarpelli C."/>
            <person name="Weissenbach J."/>
            <person name="Salanoubat M."/>
            <person name="Quetier F."/>
            <person name="Yu Y."/>
            <person name="Kim H.R."/>
            <person name="Rambo T."/>
            <person name="Currie J."/>
            <person name="Collura K."/>
            <person name="Luo M."/>
            <person name="Yang T."/>
            <person name="Ammiraju J.S.S."/>
            <person name="Engler F."/>
            <person name="Soderlund C."/>
            <person name="Wing R.A."/>
            <person name="Palmer L.E."/>
            <person name="de la Bastide M."/>
            <person name="Spiegel L."/>
            <person name="Nascimento L."/>
            <person name="Zutavern T."/>
            <person name="O'Shaughnessy A."/>
            <person name="Dike S."/>
            <person name="Dedhia N."/>
            <person name="Preston R."/>
            <person name="Balija V."/>
            <person name="McCombie W.R."/>
            <person name="Chow T."/>
            <person name="Chen H."/>
            <person name="Chung M."/>
            <person name="Chen C."/>
            <person name="Shaw J."/>
            <person name="Wu H."/>
            <person name="Hsiao K."/>
            <person name="Chao Y."/>
            <person name="Chu M."/>
            <person name="Cheng C."/>
            <person name="Hour A."/>
            <person name="Lee P."/>
            <person name="Lin S."/>
            <person name="Lin Y."/>
            <person name="Liou J."/>
            <person name="Liu S."/>
            <person name="Hsing Y."/>
            <person name="Raghuvanshi S."/>
            <person name="Mohanty A."/>
            <person name="Bharti A.K."/>
            <person name="Gaur A."/>
            <person name="Gupta V."/>
            <person name="Kumar D."/>
            <person name="Ravi V."/>
            <person name="Vij S."/>
            <person name="Kapur A."/>
            <person name="Khurana P."/>
            <person name="Khurana P."/>
            <person name="Khurana J.P."/>
            <person name="Tyagi A.K."/>
            <person name="Gaikwad K."/>
            <person name="Singh A."/>
            <person name="Dalal V."/>
            <person name="Srivastava S."/>
            <person name="Dixit A."/>
            <person name="Pal A.K."/>
            <person name="Ghazi I.A."/>
            <person name="Yadav M."/>
            <person name="Pandit A."/>
            <person name="Bhargava A."/>
            <person name="Sureshbabu K."/>
            <person name="Batra K."/>
            <person name="Sharma T.R."/>
            <person name="Mohapatra T."/>
            <person name="Singh N.K."/>
            <person name="Messing J."/>
            <person name="Nelson A.B."/>
            <person name="Fuks G."/>
            <person name="Kavchok S."/>
            <person name="Keizer G."/>
            <person name="Linton E."/>
            <person name="Llaca V."/>
            <person name="Song R."/>
            <person name="Tanyolac B."/>
            <person name="Young S."/>
            <person name="Ho-Il K."/>
            <person name="Hahn J.H."/>
            <person name="Sangsakoo G."/>
            <person name="Vanavichit A."/>
            <person name="de Mattos Luiz.A.T."/>
            <person name="Zimmer P.D."/>
            <person name="Malone G."/>
            <person name="Dellagostin O."/>
            <person name="de Oliveira A.C."/>
            <person name="Bevan M."/>
            <person name="Bancroft I."/>
            <person name="Minx P."/>
            <person name="Cordum H."/>
            <person name="Wilson R."/>
            <person name="Cheng Z."/>
            <person name="Jin W."/>
            <person name="Jiang J."/>
            <person name="Leong S.A."/>
            <person name="Iwama H."/>
            <person name="Gojobori T."/>
            <person name="Itoh T."/>
            <person name="Niimura Y."/>
            <person name="Fujii Y."/>
            <person name="Habara T."/>
            <person name="Sakai H."/>
            <person name="Sato Y."/>
            <person name="Wilson G."/>
            <person name="Kumar K."/>
            <person name="McCouch S."/>
            <person name="Juretic N."/>
            <person name="Hoen D."/>
            <person name="Wright S."/>
            <person name="Bruskiewich R."/>
            <person name="Bureau T."/>
            <person name="Miyao A."/>
            <person name="Hirochika H."/>
            <person name="Nishikawa T."/>
            <person name="Kadowaki K."/>
            <person name="Sugiura M."/>
            <person name="Burr B."/>
            <person name="Sasaki T."/>
        </authorList>
    </citation>
    <scope>NUCLEOTIDE SEQUENCE [LARGE SCALE GENOMIC DNA]</scope>
    <source>
        <strain evidence="3">cv. Nipponbare</strain>
    </source>
</reference>
<name>Q69UY4_ORYSJ</name>